<gene>
    <name evidence="1" type="ORF">SAMN05216212_1689</name>
</gene>
<proteinExistence type="predicted"/>
<dbReference type="OrthoDB" id="6892207at2"/>
<reference evidence="2" key="1">
    <citation type="submission" date="2016-10" db="EMBL/GenBank/DDBJ databases">
        <authorList>
            <person name="Varghese N."/>
            <person name="Submissions S."/>
        </authorList>
    </citation>
    <scope>NUCLEOTIDE SEQUENCE [LARGE SCALE GENOMIC DNA]</scope>
    <source>
        <strain evidence="2">CGMCC 1.10658</strain>
    </source>
</reference>
<evidence type="ECO:0000313" key="2">
    <source>
        <dbReference type="Proteomes" id="UP000199305"/>
    </source>
</evidence>
<dbReference type="AlphaFoldDB" id="A0A1G8ZN42"/>
<sequence>MRITLVKKVLADGSPCAKCHDVEQKLLEKDQMRFIDEVLVADERDPGSAGFQLASKHAVSRAPFFVVENAGGRGDVEVFTVYFKFAKEVLQPLENAAAAS</sequence>
<organism evidence="1 2">
    <name type="scientific">Microbulbifer yueqingensis</name>
    <dbReference type="NCBI Taxonomy" id="658219"/>
    <lineage>
        <taxon>Bacteria</taxon>
        <taxon>Pseudomonadati</taxon>
        <taxon>Pseudomonadota</taxon>
        <taxon>Gammaproteobacteria</taxon>
        <taxon>Cellvibrionales</taxon>
        <taxon>Microbulbiferaceae</taxon>
        <taxon>Microbulbifer</taxon>
    </lineage>
</organism>
<evidence type="ECO:0000313" key="1">
    <source>
        <dbReference type="EMBL" id="SDK16542.1"/>
    </source>
</evidence>
<protein>
    <submittedName>
        <fullName evidence="1">Uncharacterized protein</fullName>
    </submittedName>
</protein>
<keyword evidence="2" id="KW-1185">Reference proteome</keyword>
<dbReference type="RefSeq" id="WP_091511855.1">
    <property type="nucleotide sequence ID" value="NZ_FNFH01000003.1"/>
</dbReference>
<dbReference type="Proteomes" id="UP000199305">
    <property type="component" value="Unassembled WGS sequence"/>
</dbReference>
<name>A0A1G8ZN42_9GAMM</name>
<dbReference type="EMBL" id="FNFH01000003">
    <property type="protein sequence ID" value="SDK16542.1"/>
    <property type="molecule type" value="Genomic_DNA"/>
</dbReference>
<accession>A0A1G8ZN42</accession>